<reference evidence="9" key="1">
    <citation type="submission" date="2019-03" db="EMBL/GenBank/DDBJ databases">
        <title>Long read genome sequence of the mycoparasitic Pythium oligandrum ATCC 38472 isolated from sugarbeet rhizosphere.</title>
        <authorList>
            <person name="Gaulin E."/>
        </authorList>
    </citation>
    <scope>NUCLEOTIDE SEQUENCE</scope>
    <source>
        <strain evidence="9">ATCC 38472_TT</strain>
    </source>
</reference>
<feature type="coiled-coil region" evidence="7">
    <location>
        <begin position="147"/>
        <end position="184"/>
    </location>
</feature>
<dbReference type="Proteomes" id="UP000794436">
    <property type="component" value="Unassembled WGS sequence"/>
</dbReference>
<accession>A0A8K1FLB5</accession>
<dbReference type="EMBL" id="SPLM01000003">
    <property type="protein sequence ID" value="TMW68070.1"/>
    <property type="molecule type" value="Genomic_DNA"/>
</dbReference>
<evidence type="ECO:0000256" key="2">
    <source>
        <dbReference type="ARBA" id="ARBA00010841"/>
    </source>
</evidence>
<keyword evidence="10" id="KW-1185">Reference proteome</keyword>
<comment type="similarity">
    <text evidence="2">Belongs to the CFAP157 family.</text>
</comment>
<evidence type="ECO:0000256" key="7">
    <source>
        <dbReference type="SAM" id="Coils"/>
    </source>
</evidence>
<dbReference type="InterPro" id="IPR038844">
    <property type="entry name" value="CFAP157"/>
</dbReference>
<evidence type="ECO:0000256" key="6">
    <source>
        <dbReference type="ARBA" id="ARBA00023273"/>
    </source>
</evidence>
<feature type="region of interest" description="Disordered" evidence="8">
    <location>
        <begin position="320"/>
        <end position="395"/>
    </location>
</feature>
<feature type="region of interest" description="Disordered" evidence="8">
    <location>
        <begin position="490"/>
        <end position="528"/>
    </location>
</feature>
<dbReference type="OrthoDB" id="166611at2759"/>
<keyword evidence="6" id="KW-0966">Cell projection</keyword>
<dbReference type="AlphaFoldDB" id="A0A8K1FLB5"/>
<name>A0A8K1FLB5_PYTOL</name>
<gene>
    <name evidence="9" type="ORF">Poli38472_007742</name>
</gene>
<protein>
    <recommendedName>
        <fullName evidence="3">Cilia- and flagella-associated protein 157</fullName>
    </recommendedName>
</protein>
<evidence type="ECO:0000256" key="1">
    <source>
        <dbReference type="ARBA" id="ARBA00004138"/>
    </source>
</evidence>
<proteinExistence type="inferred from homology"/>
<keyword evidence="5" id="KW-0969">Cilium</keyword>
<sequence length="549" mass="62665">MATDGGGTVRTASDFFGANDPDGIEKFKTVALRALHDQKMEEELKVTKADRERLYQENQELTKQIRQIKASMETNIEDRERVLAFKSKRIEELLIKVQEYEAVNGSLLLTINGGSHELSDAGRNTRTSLTLLERGLPLFHPVETCKEQEFKRLWEEKKQQCEDLQREIAENQALVEEMRRFQQERSDWIARIELLETTVASVTAERDEKVGVLERKIVMEHDRLLREKEAELLAREETMTQQMRTQLDVTTQRTIEENTRVQLELRYQSAQVEKMVAHMDKLTLESRQVVQEKQLVEEMNQVLSKKVKFYESLFAKMQQKDQLRSKQQHQTPMPPSLGSSRSDSREENEPRRRKAPLPSLALSSGAMARSAFSLCSPPASPGRGGLEDDGDDEALGPLELDSIGQQLNTAASALESHLNKREFVRKQVQALVSYHQNSPGRGIDGNGRPRPKIKKILLAKGEYSPAKFTPRGARRLREAPLTLEAFINENTPRSPVRTEGDDASRRLPAISPHRPSDASELWRPTRPPQKTIETGMMMDSIQHMHTARF</sequence>
<feature type="coiled-coil region" evidence="7">
    <location>
        <begin position="32"/>
        <end position="103"/>
    </location>
</feature>
<dbReference type="PANTHER" id="PTHR31954">
    <property type="entry name" value="CILIA- AND FLAGELLA-ASSOCIATED PROTEIN 157"/>
    <property type="match status" value="1"/>
</dbReference>
<evidence type="ECO:0000313" key="9">
    <source>
        <dbReference type="EMBL" id="TMW68070.1"/>
    </source>
</evidence>
<dbReference type="GO" id="GO:0036064">
    <property type="term" value="C:ciliary basal body"/>
    <property type="evidence" value="ECO:0007669"/>
    <property type="project" value="TreeGrafter"/>
</dbReference>
<organism evidence="9 10">
    <name type="scientific">Pythium oligandrum</name>
    <name type="common">Mycoparasitic fungus</name>
    <dbReference type="NCBI Taxonomy" id="41045"/>
    <lineage>
        <taxon>Eukaryota</taxon>
        <taxon>Sar</taxon>
        <taxon>Stramenopiles</taxon>
        <taxon>Oomycota</taxon>
        <taxon>Peronosporomycetes</taxon>
        <taxon>Pythiales</taxon>
        <taxon>Pythiaceae</taxon>
        <taxon>Pythium</taxon>
    </lineage>
</organism>
<keyword evidence="4 7" id="KW-0175">Coiled coil</keyword>
<feature type="compositionally biased region" description="Basic and acidic residues" evidence="8">
    <location>
        <begin position="496"/>
        <end position="505"/>
    </location>
</feature>
<comment type="caution">
    <text evidence="9">The sequence shown here is derived from an EMBL/GenBank/DDBJ whole genome shotgun (WGS) entry which is preliminary data.</text>
</comment>
<evidence type="ECO:0000256" key="8">
    <source>
        <dbReference type="SAM" id="MobiDB-lite"/>
    </source>
</evidence>
<evidence type="ECO:0000256" key="3">
    <source>
        <dbReference type="ARBA" id="ARBA00014087"/>
    </source>
</evidence>
<evidence type="ECO:0000313" key="10">
    <source>
        <dbReference type="Proteomes" id="UP000794436"/>
    </source>
</evidence>
<dbReference type="PANTHER" id="PTHR31954:SF1">
    <property type="entry name" value="CILIA- AND FLAGELLA-ASSOCIATED PROTEIN 157"/>
    <property type="match status" value="1"/>
</dbReference>
<comment type="subcellular location">
    <subcellularLocation>
        <location evidence="1">Cell projection</location>
        <location evidence="1">Cilium</location>
    </subcellularLocation>
</comment>
<evidence type="ECO:0000256" key="4">
    <source>
        <dbReference type="ARBA" id="ARBA00023054"/>
    </source>
</evidence>
<evidence type="ECO:0000256" key="5">
    <source>
        <dbReference type="ARBA" id="ARBA00023069"/>
    </source>
</evidence>
<dbReference type="GO" id="GO:0008017">
    <property type="term" value="F:microtubule binding"/>
    <property type="evidence" value="ECO:0007669"/>
    <property type="project" value="TreeGrafter"/>
</dbReference>